<keyword evidence="4 7" id="KW-0496">Mitochondrion</keyword>
<dbReference type="GO" id="GO:1990904">
    <property type="term" value="C:ribonucleoprotein complex"/>
    <property type="evidence" value="ECO:0007669"/>
    <property type="project" value="UniProtKB-KW"/>
</dbReference>
<dbReference type="InterPro" id="IPR036419">
    <property type="entry name" value="Ribosomal_S3_C_sf"/>
</dbReference>
<comment type="similarity">
    <text evidence="2">Belongs to the universal ribosomal protein uS3 family.</text>
</comment>
<dbReference type="AlphaFoldDB" id="A0A2I6QCR0"/>
<sequence length="256" mass="29069">MIQNKHHFLKANNHTQEGLQKAAVQILESFFSNQESTVTSSKKVSDQRQITGVLISNPIFHHGANKIHVQLFYYCKNNNSSVRNLLSEENMKAVCKALSLVFKKEVHIEMTRVRYPYMNAQILAKYLVMNASKKNFLKFADAVASHPSYSIKLYGMFGEEDSFVLPSYIQGIRLELAGRLTTERLVPRMTNKSVRINNPNADSGVYLQKSGVSNDTVRNIMVDYGKYTGKNALGTFTMKVWITSVLTLYQEKEGNK</sequence>
<evidence type="ECO:0000256" key="6">
    <source>
        <dbReference type="ARBA" id="ARBA00035157"/>
    </source>
</evidence>
<dbReference type="GO" id="GO:0005840">
    <property type="term" value="C:ribosome"/>
    <property type="evidence" value="ECO:0007669"/>
    <property type="project" value="UniProtKB-KW"/>
</dbReference>
<name>A0A2I6QCR0_9BASI</name>
<dbReference type="Gene3D" id="3.30.1140.32">
    <property type="entry name" value="Ribosomal protein S3, C-terminal domain"/>
    <property type="match status" value="1"/>
</dbReference>
<evidence type="ECO:0000256" key="5">
    <source>
        <dbReference type="ARBA" id="ARBA00023274"/>
    </source>
</evidence>
<geneLocation type="mitochondrion" evidence="7"/>
<dbReference type="GO" id="GO:0005739">
    <property type="term" value="C:mitochondrion"/>
    <property type="evidence" value="ECO:0007669"/>
    <property type="project" value="UniProtKB-SubCell"/>
</dbReference>
<evidence type="ECO:0000313" key="7">
    <source>
        <dbReference type="EMBL" id="AUN28159.1"/>
    </source>
</evidence>
<dbReference type="GO" id="GO:0006412">
    <property type="term" value="P:translation"/>
    <property type="evidence" value="ECO:0007669"/>
    <property type="project" value="InterPro"/>
</dbReference>
<dbReference type="GO" id="GO:0003735">
    <property type="term" value="F:structural constituent of ribosome"/>
    <property type="evidence" value="ECO:0007669"/>
    <property type="project" value="InterPro"/>
</dbReference>
<evidence type="ECO:0000256" key="4">
    <source>
        <dbReference type="ARBA" id="ARBA00023128"/>
    </source>
</evidence>
<comment type="subcellular location">
    <subcellularLocation>
        <location evidence="1">Mitochondrion</location>
    </subcellularLocation>
</comment>
<dbReference type="Pfam" id="PF05316">
    <property type="entry name" value="VAR1"/>
    <property type="match status" value="1"/>
</dbReference>
<evidence type="ECO:0000256" key="2">
    <source>
        <dbReference type="ARBA" id="ARBA00010761"/>
    </source>
</evidence>
<keyword evidence="5" id="KW-0687">Ribonucleoprotein</keyword>
<evidence type="ECO:0000256" key="3">
    <source>
        <dbReference type="ARBA" id="ARBA00022980"/>
    </source>
</evidence>
<evidence type="ECO:0000256" key="1">
    <source>
        <dbReference type="ARBA" id="ARBA00004173"/>
    </source>
</evidence>
<gene>
    <name evidence="7" type="primary">rps3</name>
</gene>
<reference evidence="7" key="1">
    <citation type="submission" date="2017-04" db="EMBL/GenBank/DDBJ databases">
        <authorList>
            <person name="Afonso C.L."/>
            <person name="Miller P.J."/>
            <person name="Scott M.A."/>
            <person name="Spackman E."/>
            <person name="Goraichik I."/>
            <person name="Dimitrov K.M."/>
            <person name="Suarez D.L."/>
            <person name="Swayne D.E."/>
        </authorList>
    </citation>
    <scope>NUCLEOTIDE SEQUENCE</scope>
</reference>
<dbReference type="EMBL" id="KY911092">
    <property type="protein sequence ID" value="AUN28159.1"/>
    <property type="molecule type" value="Genomic_DNA"/>
</dbReference>
<organism evidence="7">
    <name type="scientific">Malassezia pachydermatis</name>
    <dbReference type="NCBI Taxonomy" id="77020"/>
    <lineage>
        <taxon>Eukaryota</taxon>
        <taxon>Fungi</taxon>
        <taxon>Dikarya</taxon>
        <taxon>Basidiomycota</taxon>
        <taxon>Ustilaginomycotina</taxon>
        <taxon>Malasseziomycetes</taxon>
        <taxon>Malasseziales</taxon>
        <taxon>Malasseziaceae</taxon>
        <taxon>Malassezia</taxon>
    </lineage>
</organism>
<proteinExistence type="inferred from homology"/>
<keyword evidence="3 7" id="KW-0689">Ribosomal protein</keyword>
<dbReference type="InterPro" id="IPR007980">
    <property type="entry name" value="Ribosomal_uS3m_fun"/>
</dbReference>
<accession>A0A2I6QCR0</accession>
<protein>
    <recommendedName>
        <fullName evidence="6">Small ribosomal subunit protein uS3m</fullName>
    </recommendedName>
</protein>